<dbReference type="PANTHER" id="PTHR43030:SF1">
    <property type="entry name" value="PHOSPHOENOLPYRUVATE SYNTHASE"/>
    <property type="match status" value="1"/>
</dbReference>
<dbReference type="InterPro" id="IPR018274">
    <property type="entry name" value="PEP_util_AS"/>
</dbReference>
<dbReference type="AlphaFoldDB" id="A0A2S1ENY3"/>
<keyword evidence="2" id="KW-0547">Nucleotide-binding</keyword>
<reference evidence="5 6" key="1">
    <citation type="submission" date="2018-03" db="EMBL/GenBank/DDBJ databases">
        <title>Complete Genome Sequence of the Chinese traditional Highland Barley wine Isolate Lactobacillus reuteri WHH1689.</title>
        <authorList>
            <person name="Chen S."/>
            <person name="Chen L."/>
            <person name="Chen L."/>
            <person name="Li Y."/>
        </authorList>
    </citation>
    <scope>NUCLEOTIDE SEQUENCE [LARGE SCALE GENOMIC DNA]</scope>
    <source>
        <strain evidence="5 6">WHH1689</strain>
    </source>
</reference>
<sequence>MTFPDWVPAMKKAAAIITDNGGMTCHAAIVSREMQIPCIVGTKSCGQALKCCRMASK</sequence>
<dbReference type="Gene3D" id="3.50.30.10">
    <property type="entry name" value="Phosphohistidine domain"/>
    <property type="match status" value="1"/>
</dbReference>
<dbReference type="PROSITE" id="PS00370">
    <property type="entry name" value="PEP_ENZYMES_PHOS_SITE"/>
    <property type="match status" value="1"/>
</dbReference>
<dbReference type="InterPro" id="IPR008279">
    <property type="entry name" value="PEP-util_enz_mobile_dom"/>
</dbReference>
<accession>A0A2S1ENY3</accession>
<evidence type="ECO:0000313" key="6">
    <source>
        <dbReference type="Proteomes" id="UP000244369"/>
    </source>
</evidence>
<dbReference type="GO" id="GO:0005524">
    <property type="term" value="F:ATP binding"/>
    <property type="evidence" value="ECO:0007669"/>
    <property type="project" value="UniProtKB-KW"/>
</dbReference>
<dbReference type="InterPro" id="IPR006319">
    <property type="entry name" value="PEP_synth"/>
</dbReference>
<keyword evidence="5" id="KW-0670">Pyruvate</keyword>
<dbReference type="GO" id="GO:0008986">
    <property type="term" value="F:pyruvate, water dikinase activity"/>
    <property type="evidence" value="ECO:0007669"/>
    <property type="project" value="InterPro"/>
</dbReference>
<feature type="domain" description="PEP-utilising enzyme mobile" evidence="4">
    <location>
        <begin position="2"/>
        <end position="45"/>
    </location>
</feature>
<comment type="similarity">
    <text evidence="1">Belongs to the PEP-utilizing enzyme family.</text>
</comment>
<dbReference type="EMBL" id="CP027805">
    <property type="protein sequence ID" value="AWD61635.1"/>
    <property type="molecule type" value="Genomic_DNA"/>
</dbReference>
<evidence type="ECO:0000313" key="5">
    <source>
        <dbReference type="EMBL" id="AWD61635.1"/>
    </source>
</evidence>
<gene>
    <name evidence="5" type="primary">ppsA</name>
    <name evidence="5" type="ORF">LWHH1689_0275</name>
</gene>
<evidence type="ECO:0000259" key="4">
    <source>
        <dbReference type="Pfam" id="PF00391"/>
    </source>
</evidence>
<dbReference type="InterPro" id="IPR036637">
    <property type="entry name" value="Phosphohistidine_dom_sf"/>
</dbReference>
<dbReference type="PANTHER" id="PTHR43030">
    <property type="entry name" value="PHOSPHOENOLPYRUVATE SYNTHASE"/>
    <property type="match status" value="1"/>
</dbReference>
<evidence type="ECO:0000256" key="2">
    <source>
        <dbReference type="ARBA" id="ARBA00022741"/>
    </source>
</evidence>
<keyword evidence="3" id="KW-0067">ATP-binding</keyword>
<dbReference type="Proteomes" id="UP000244369">
    <property type="component" value="Chromosome"/>
</dbReference>
<protein>
    <submittedName>
        <fullName evidence="5">Phosphoenolpyruvate synthase</fullName>
    </submittedName>
</protein>
<proteinExistence type="inferred from homology"/>
<evidence type="ECO:0000256" key="1">
    <source>
        <dbReference type="ARBA" id="ARBA00007837"/>
    </source>
</evidence>
<dbReference type="SUPFAM" id="SSF52009">
    <property type="entry name" value="Phosphohistidine domain"/>
    <property type="match status" value="1"/>
</dbReference>
<evidence type="ECO:0000256" key="3">
    <source>
        <dbReference type="ARBA" id="ARBA00022840"/>
    </source>
</evidence>
<organism evidence="5 6">
    <name type="scientific">Limosilactobacillus reuteri</name>
    <name type="common">Lactobacillus reuteri</name>
    <dbReference type="NCBI Taxonomy" id="1598"/>
    <lineage>
        <taxon>Bacteria</taxon>
        <taxon>Bacillati</taxon>
        <taxon>Bacillota</taxon>
        <taxon>Bacilli</taxon>
        <taxon>Lactobacillales</taxon>
        <taxon>Lactobacillaceae</taxon>
        <taxon>Limosilactobacillus</taxon>
    </lineage>
</organism>
<dbReference type="Pfam" id="PF00391">
    <property type="entry name" value="PEP-utilizers"/>
    <property type="match status" value="1"/>
</dbReference>
<name>A0A2S1ENY3_LIMRT</name>